<dbReference type="AlphaFoldDB" id="A0A9X9LS02"/>
<evidence type="ECO:0000313" key="1">
    <source>
        <dbReference type="EMBL" id="VCW84155.1"/>
    </source>
</evidence>
<accession>A0A9X9LS02</accession>
<dbReference type="EMBL" id="CYRY02013613">
    <property type="protein sequence ID" value="VCW84155.1"/>
    <property type="molecule type" value="Genomic_DNA"/>
</dbReference>
<reference evidence="1 2" key="1">
    <citation type="submission" date="2018-10" db="EMBL/GenBank/DDBJ databases">
        <authorList>
            <person name="Ekblom R."/>
            <person name="Jareborg N."/>
        </authorList>
    </citation>
    <scope>NUCLEOTIDE SEQUENCE [LARGE SCALE GENOMIC DNA]</scope>
    <source>
        <tissue evidence="1">Muscle</tissue>
    </source>
</reference>
<sequence length="72" mass="8380">LKIKRGAKNRASAPEWTPDPQLRKKTLLERTGSEPPALCHNFHLYPSFGSPEVLPTYRSHWWKGHLFLLVSW</sequence>
<evidence type="ECO:0000313" key="2">
    <source>
        <dbReference type="Proteomes" id="UP000269945"/>
    </source>
</evidence>
<feature type="non-terminal residue" evidence="1">
    <location>
        <position position="72"/>
    </location>
</feature>
<keyword evidence="2" id="KW-1185">Reference proteome</keyword>
<name>A0A9X9LS02_GULGU</name>
<protein>
    <submittedName>
        <fullName evidence="1">Uncharacterized protein</fullName>
    </submittedName>
</protein>
<gene>
    <name evidence="1" type="ORF">BN2614_LOCUS1</name>
</gene>
<proteinExistence type="predicted"/>
<comment type="caution">
    <text evidence="1">The sequence shown here is derived from an EMBL/GenBank/DDBJ whole genome shotgun (WGS) entry which is preliminary data.</text>
</comment>
<dbReference type="Proteomes" id="UP000269945">
    <property type="component" value="Unassembled WGS sequence"/>
</dbReference>
<organism evidence="1 2">
    <name type="scientific">Gulo gulo</name>
    <name type="common">Wolverine</name>
    <name type="synonym">Gluton</name>
    <dbReference type="NCBI Taxonomy" id="48420"/>
    <lineage>
        <taxon>Eukaryota</taxon>
        <taxon>Metazoa</taxon>
        <taxon>Chordata</taxon>
        <taxon>Craniata</taxon>
        <taxon>Vertebrata</taxon>
        <taxon>Euteleostomi</taxon>
        <taxon>Mammalia</taxon>
        <taxon>Eutheria</taxon>
        <taxon>Laurasiatheria</taxon>
        <taxon>Carnivora</taxon>
        <taxon>Caniformia</taxon>
        <taxon>Musteloidea</taxon>
        <taxon>Mustelidae</taxon>
        <taxon>Guloninae</taxon>
        <taxon>Gulo</taxon>
    </lineage>
</organism>